<dbReference type="STRING" id="99883.ENSTNIP00000021231"/>
<organism evidence="9 10">
    <name type="scientific">Tetraodon nigroviridis</name>
    <name type="common">Spotted green pufferfish</name>
    <name type="synonym">Chelonodon nigroviridis</name>
    <dbReference type="NCBI Taxonomy" id="99883"/>
    <lineage>
        <taxon>Eukaryota</taxon>
        <taxon>Metazoa</taxon>
        <taxon>Chordata</taxon>
        <taxon>Craniata</taxon>
        <taxon>Vertebrata</taxon>
        <taxon>Euteleostomi</taxon>
        <taxon>Actinopterygii</taxon>
        <taxon>Neopterygii</taxon>
        <taxon>Teleostei</taxon>
        <taxon>Neoteleostei</taxon>
        <taxon>Acanthomorphata</taxon>
        <taxon>Eupercaria</taxon>
        <taxon>Tetraodontiformes</taxon>
        <taxon>Tetradontoidea</taxon>
        <taxon>Tetraodontidae</taxon>
        <taxon>Tetraodon</taxon>
    </lineage>
</organism>
<keyword evidence="6 8" id="KW-0472">Membrane</keyword>
<feature type="transmembrane region" description="Helical" evidence="8">
    <location>
        <begin position="377"/>
        <end position="399"/>
    </location>
</feature>
<evidence type="ECO:0000256" key="4">
    <source>
        <dbReference type="ARBA" id="ARBA00022692"/>
    </source>
</evidence>
<dbReference type="GO" id="GO:0005886">
    <property type="term" value="C:plasma membrane"/>
    <property type="evidence" value="ECO:0007669"/>
    <property type="project" value="UniProtKB-SubCell"/>
</dbReference>
<keyword evidence="3" id="KW-1003">Cell membrane</keyword>
<feature type="transmembrane region" description="Helical" evidence="8">
    <location>
        <begin position="312"/>
        <end position="334"/>
    </location>
</feature>
<reference evidence="9" key="3">
    <citation type="submission" date="2025-09" db="UniProtKB">
        <authorList>
            <consortium name="Ensembl"/>
        </authorList>
    </citation>
    <scope>IDENTIFICATION</scope>
</reference>
<dbReference type="GeneTree" id="ENSGT00940000153246"/>
<feature type="transmembrane region" description="Helical" evidence="8">
    <location>
        <begin position="134"/>
        <end position="152"/>
    </location>
</feature>
<evidence type="ECO:0000256" key="6">
    <source>
        <dbReference type="ARBA" id="ARBA00023136"/>
    </source>
</evidence>
<dbReference type="Proteomes" id="UP000007303">
    <property type="component" value="Unassembled WGS sequence"/>
</dbReference>
<reference evidence="10" key="1">
    <citation type="journal article" date="2004" name="Nature">
        <title>Genome duplication in the teleost fish Tetraodon nigroviridis reveals the early vertebrate proto-karyotype.</title>
        <authorList>
            <person name="Jaillon O."/>
            <person name="Aury J.-M."/>
            <person name="Brunet F."/>
            <person name="Petit J.-L."/>
            <person name="Stange-Thomann N."/>
            <person name="Mauceli E."/>
            <person name="Bouneau L."/>
            <person name="Fischer C."/>
            <person name="Ozouf-Costaz C."/>
            <person name="Bernot A."/>
            <person name="Nicaud S."/>
            <person name="Jaffe D."/>
            <person name="Fisher S."/>
            <person name="Lutfalla G."/>
            <person name="Dossat C."/>
            <person name="Segurens B."/>
            <person name="Dasilva C."/>
            <person name="Salanoubat M."/>
            <person name="Levy M."/>
            <person name="Boudet N."/>
            <person name="Castellano S."/>
            <person name="Anthouard V."/>
            <person name="Jubin C."/>
            <person name="Castelli V."/>
            <person name="Katinka M."/>
            <person name="Vacherie B."/>
            <person name="Biemont C."/>
            <person name="Skalli Z."/>
            <person name="Cattolico L."/>
            <person name="Poulain J."/>
            <person name="De Berardinis V."/>
            <person name="Cruaud C."/>
            <person name="Duprat S."/>
            <person name="Brottier P."/>
            <person name="Coutanceau J.-P."/>
            <person name="Gouzy J."/>
            <person name="Parra G."/>
            <person name="Lardier G."/>
            <person name="Chapple C."/>
            <person name="McKernan K.J."/>
            <person name="McEwan P."/>
            <person name="Bosak S."/>
            <person name="Kellis M."/>
            <person name="Volff J.-N."/>
            <person name="Guigo R."/>
            <person name="Zody M.C."/>
            <person name="Mesirov J."/>
            <person name="Lindblad-Toh K."/>
            <person name="Birren B."/>
            <person name="Nusbaum C."/>
            <person name="Kahn D."/>
            <person name="Robinson-Rechavi M."/>
            <person name="Laudet V."/>
            <person name="Schachter V."/>
            <person name="Quetier F."/>
            <person name="Saurin W."/>
            <person name="Scarpelli C."/>
            <person name="Wincker P."/>
            <person name="Lander E.S."/>
            <person name="Weissenbach J."/>
            <person name="Roest Crollius H."/>
        </authorList>
    </citation>
    <scope>NUCLEOTIDE SEQUENCE [LARGE SCALE GENOMIC DNA]</scope>
</reference>
<proteinExistence type="predicted"/>
<dbReference type="Ensembl" id="ENSTNIT00000021465.1">
    <property type="protein sequence ID" value="ENSTNIP00000021231.1"/>
    <property type="gene ID" value="ENSTNIG00000018064.1"/>
</dbReference>
<reference evidence="9" key="2">
    <citation type="submission" date="2025-08" db="UniProtKB">
        <authorList>
            <consortium name="Ensembl"/>
        </authorList>
    </citation>
    <scope>IDENTIFICATION</scope>
</reference>
<keyword evidence="2" id="KW-0813">Transport</keyword>
<keyword evidence="10" id="KW-1185">Reference proteome</keyword>
<feature type="transmembrane region" description="Helical" evidence="8">
    <location>
        <begin position="19"/>
        <end position="38"/>
    </location>
</feature>
<evidence type="ECO:0000256" key="7">
    <source>
        <dbReference type="ARBA" id="ARBA00023170"/>
    </source>
</evidence>
<feature type="transmembrane region" description="Helical" evidence="8">
    <location>
        <begin position="108"/>
        <end position="127"/>
    </location>
</feature>
<feature type="transmembrane region" description="Helical" evidence="8">
    <location>
        <begin position="172"/>
        <end position="191"/>
    </location>
</feature>
<evidence type="ECO:0000256" key="3">
    <source>
        <dbReference type="ARBA" id="ARBA00022475"/>
    </source>
</evidence>
<evidence type="ECO:0000313" key="9">
    <source>
        <dbReference type="Ensembl" id="ENSTNIP00000021231.1"/>
    </source>
</evidence>
<evidence type="ECO:0000256" key="2">
    <source>
        <dbReference type="ARBA" id="ARBA00022448"/>
    </source>
</evidence>
<name>H3DL33_TETNG</name>
<dbReference type="HOGENOM" id="CLU_030548_0_0_1"/>
<evidence type="ECO:0000256" key="5">
    <source>
        <dbReference type="ARBA" id="ARBA00022989"/>
    </source>
</evidence>
<dbReference type="GO" id="GO:0034632">
    <property type="term" value="F:retinol transmembrane transporter activity"/>
    <property type="evidence" value="ECO:0007669"/>
    <property type="project" value="InterPro"/>
</dbReference>
<dbReference type="PANTHER" id="PTHR21444">
    <property type="entry name" value="COILED-COIL DOMAIN-CONTAINING PROTEIN 180"/>
    <property type="match status" value="1"/>
</dbReference>
<sequence>CLCRLSRVQDCRNGISMELFLHFSLLPAVFITGILSFLQKRVRRLPIDNRLRVLGGRFAIVVPLDTMSSLSNRWSYGFAFGAISSTVLLLFSESYLPFRVPPWARATVYLVGALEVGMVYLPFFACLSTPFRTVGAVLGILYSLPWIIITVWDTFTCPSGKVLGDYQKVIVQWPSILSLVFLLGRFIYILVKDVRIHLRLEAEEPEELMERHQLQYVRDLLRKPLGWFQRRVYEWDPNFKFPNRIIGTAIISLIGLYTLTLADYSFSNVVFEQVGHYKDTLKHLVTTCNQTEALGALIPNLEEFIDVAQKSWLATTIFASLNSVAYTFHVLACYRKHMRRLWKGQKDFLPTKFQTPVSATSVSSITRYSGWQIAFTLWGYLIVHCVHFTFALGFVYAFVLPVKHGQILSMLTHLGTILLTIGLVIGLVILQVGLVQIFFLQDKLSPTDKHKPLALNNRKAFHCFNYFFFFYNVVMGISNCIMRLLCSILTGTWLVSRIDRTIMQRGYEAMDPGYSTWVGMIFADHYHNNPVMVCFCHLLLSNTPDRRTAASYATFSNPPSELLVNSLARRRWILFYTLVKNPHLILLRKHHLPSSLSEETPTSPSKSDT</sequence>
<comment type="subcellular location">
    <subcellularLocation>
        <location evidence="1">Cell membrane</location>
        <topology evidence="1">Multi-pass membrane protein</topology>
    </subcellularLocation>
</comment>
<evidence type="ECO:0000313" key="10">
    <source>
        <dbReference type="Proteomes" id="UP000007303"/>
    </source>
</evidence>
<dbReference type="OMA" id="RFIYMLV"/>
<dbReference type="GO" id="GO:0038023">
    <property type="term" value="F:signaling receptor activity"/>
    <property type="evidence" value="ECO:0007669"/>
    <property type="project" value="InterPro"/>
</dbReference>
<evidence type="ECO:0000256" key="8">
    <source>
        <dbReference type="SAM" id="Phobius"/>
    </source>
</evidence>
<feature type="transmembrane region" description="Helical" evidence="8">
    <location>
        <begin position="245"/>
        <end position="262"/>
    </location>
</feature>
<dbReference type="AlphaFoldDB" id="H3DL33"/>
<feature type="transmembrane region" description="Helical" evidence="8">
    <location>
        <begin position="411"/>
        <end position="439"/>
    </location>
</feature>
<dbReference type="InParanoid" id="H3DL33"/>
<keyword evidence="7" id="KW-0675">Receptor</keyword>
<feature type="transmembrane region" description="Helical" evidence="8">
    <location>
        <begin position="76"/>
        <end position="96"/>
    </location>
</feature>
<dbReference type="PANTHER" id="PTHR21444:SF17">
    <property type="entry name" value="STIMULATED BY RETINOIC ACID GENE 6 PROTEIN-LIKE"/>
    <property type="match status" value="1"/>
</dbReference>
<protein>
    <submittedName>
        <fullName evidence="9">STRA6-like</fullName>
    </submittedName>
</protein>
<dbReference type="InterPro" id="IPR026612">
    <property type="entry name" value="STRA6-like"/>
</dbReference>
<dbReference type="GO" id="GO:0071939">
    <property type="term" value="P:vitamin A import into cell"/>
    <property type="evidence" value="ECO:0007669"/>
    <property type="project" value="TreeGrafter"/>
</dbReference>
<keyword evidence="5 8" id="KW-1133">Transmembrane helix</keyword>
<dbReference type="Pfam" id="PF14752">
    <property type="entry name" value="RBP_receptor"/>
    <property type="match status" value="1"/>
</dbReference>
<evidence type="ECO:0000256" key="1">
    <source>
        <dbReference type="ARBA" id="ARBA00004651"/>
    </source>
</evidence>
<accession>H3DL33</accession>
<feature type="transmembrane region" description="Helical" evidence="8">
    <location>
        <begin position="460"/>
        <end position="478"/>
    </location>
</feature>
<keyword evidence="4 8" id="KW-0812">Transmembrane</keyword>